<dbReference type="EMBL" id="FNZA01000001">
    <property type="protein sequence ID" value="SEI63374.1"/>
    <property type="molecule type" value="Genomic_DNA"/>
</dbReference>
<dbReference type="InterPro" id="IPR018656">
    <property type="entry name" value="DUF2087"/>
</dbReference>
<dbReference type="Proteomes" id="UP000199223">
    <property type="component" value="Unassembled WGS sequence"/>
</dbReference>
<evidence type="ECO:0000313" key="2">
    <source>
        <dbReference type="EMBL" id="SEI63374.1"/>
    </source>
</evidence>
<sequence>MHPMTKSIHDFQDEYGRITSWPSDRRRAHQLAILDHLKNLLESGRSYSEEDLRSLLAEHTTLDDVSVLIRELVESSYVATDDSSYWRADGRPGRAG</sequence>
<name>A0A1H6SBU1_9DEIO</name>
<dbReference type="AlphaFoldDB" id="A0A1H6SBU1"/>
<gene>
    <name evidence="2" type="ORF">SAMN04488058_101192</name>
</gene>
<evidence type="ECO:0000259" key="1">
    <source>
        <dbReference type="Pfam" id="PF09860"/>
    </source>
</evidence>
<feature type="domain" description="DUF2087" evidence="1">
    <location>
        <begin position="17"/>
        <end position="87"/>
    </location>
</feature>
<dbReference type="STRING" id="856736.SAMN04488058_101192"/>
<reference evidence="3" key="1">
    <citation type="submission" date="2016-10" db="EMBL/GenBank/DDBJ databases">
        <authorList>
            <person name="Varghese N."/>
            <person name="Submissions S."/>
        </authorList>
    </citation>
    <scope>NUCLEOTIDE SEQUENCE [LARGE SCALE GENOMIC DNA]</scope>
    <source>
        <strain evidence="3">CGMCC 1.10218</strain>
    </source>
</reference>
<accession>A0A1H6SBU1</accession>
<evidence type="ECO:0000313" key="3">
    <source>
        <dbReference type="Proteomes" id="UP000199223"/>
    </source>
</evidence>
<protein>
    <recommendedName>
        <fullName evidence="1">DUF2087 domain-containing protein</fullName>
    </recommendedName>
</protein>
<organism evidence="2 3">
    <name type="scientific">Deinococcus reticulitermitis</name>
    <dbReference type="NCBI Taxonomy" id="856736"/>
    <lineage>
        <taxon>Bacteria</taxon>
        <taxon>Thermotogati</taxon>
        <taxon>Deinococcota</taxon>
        <taxon>Deinococci</taxon>
        <taxon>Deinococcales</taxon>
        <taxon>Deinococcaceae</taxon>
        <taxon>Deinococcus</taxon>
    </lineage>
</organism>
<proteinExistence type="predicted"/>
<dbReference type="Pfam" id="PF09860">
    <property type="entry name" value="DUF2087"/>
    <property type="match status" value="1"/>
</dbReference>
<keyword evidence="3" id="KW-1185">Reference proteome</keyword>